<protein>
    <recommendedName>
        <fullName evidence="8">Abasic site processing protein</fullName>
        <ecNumber evidence="8">3.4.-.-</ecNumber>
    </recommendedName>
</protein>
<dbReference type="Gene3D" id="3.90.1680.10">
    <property type="entry name" value="SOS response associated peptidase-like"/>
    <property type="match status" value="1"/>
</dbReference>
<dbReference type="GO" id="GO:0016829">
    <property type="term" value="F:lyase activity"/>
    <property type="evidence" value="ECO:0007669"/>
    <property type="project" value="UniProtKB-KW"/>
</dbReference>
<evidence type="ECO:0000313" key="9">
    <source>
        <dbReference type="EMBL" id="PTR19679.1"/>
    </source>
</evidence>
<dbReference type="InterPro" id="IPR036590">
    <property type="entry name" value="SRAP-like"/>
</dbReference>
<dbReference type="RefSeq" id="WP_108220536.1">
    <property type="nucleotide sequence ID" value="NZ_CP090021.1"/>
</dbReference>
<keyword evidence="7" id="KW-0456">Lyase</keyword>
<evidence type="ECO:0000256" key="4">
    <source>
        <dbReference type="ARBA" id="ARBA00022801"/>
    </source>
</evidence>
<evidence type="ECO:0000256" key="2">
    <source>
        <dbReference type="ARBA" id="ARBA00022670"/>
    </source>
</evidence>
<dbReference type="GO" id="GO:0008233">
    <property type="term" value="F:peptidase activity"/>
    <property type="evidence" value="ECO:0007669"/>
    <property type="project" value="UniProtKB-KW"/>
</dbReference>
<gene>
    <name evidence="9" type="ORF">C8J28_104163</name>
</gene>
<evidence type="ECO:0000256" key="5">
    <source>
        <dbReference type="ARBA" id="ARBA00023124"/>
    </source>
</evidence>
<reference evidence="9 10" key="1">
    <citation type="submission" date="2018-04" db="EMBL/GenBank/DDBJ databases">
        <title>Genomic Encyclopedia of Type Strains, Phase III (KMG-III): the genomes of soil and plant-associated and newly described type strains.</title>
        <authorList>
            <person name="Whitman W."/>
        </authorList>
    </citation>
    <scope>NUCLEOTIDE SEQUENCE [LARGE SCALE GENOMIC DNA]</scope>
    <source>
        <strain evidence="9 10">KA25</strain>
    </source>
</reference>
<evidence type="ECO:0000256" key="8">
    <source>
        <dbReference type="RuleBase" id="RU364100"/>
    </source>
</evidence>
<keyword evidence="2 8" id="KW-0645">Protease</keyword>
<dbReference type="GO" id="GO:0003697">
    <property type="term" value="F:single-stranded DNA binding"/>
    <property type="evidence" value="ECO:0007669"/>
    <property type="project" value="InterPro"/>
</dbReference>
<evidence type="ECO:0000256" key="3">
    <source>
        <dbReference type="ARBA" id="ARBA00022763"/>
    </source>
</evidence>
<dbReference type="InterPro" id="IPR003738">
    <property type="entry name" value="SRAP"/>
</dbReference>
<dbReference type="PANTHER" id="PTHR13604:SF0">
    <property type="entry name" value="ABASIC SITE PROCESSING PROTEIN HMCES"/>
    <property type="match status" value="1"/>
</dbReference>
<accession>A0A2T5KBB2</accession>
<dbReference type="Proteomes" id="UP000244060">
    <property type="component" value="Unassembled WGS sequence"/>
</dbReference>
<keyword evidence="5" id="KW-0190">Covalent protein-DNA linkage</keyword>
<evidence type="ECO:0000256" key="7">
    <source>
        <dbReference type="ARBA" id="ARBA00023239"/>
    </source>
</evidence>
<dbReference type="EMBL" id="QAOT01000004">
    <property type="protein sequence ID" value="PTR19679.1"/>
    <property type="molecule type" value="Genomic_DNA"/>
</dbReference>
<dbReference type="AlphaFoldDB" id="A0A2T5KBB2"/>
<dbReference type="EC" id="3.4.-.-" evidence="8"/>
<dbReference type="PANTHER" id="PTHR13604">
    <property type="entry name" value="DC12-RELATED"/>
    <property type="match status" value="1"/>
</dbReference>
<keyword evidence="3" id="KW-0227">DNA damage</keyword>
<sequence length="229" mass="25310">MCGRMAHKELTWAQLAGWMQGLAPARAEIETRYNVPPTALIPIVRRTESGLQGDLARWGLIPPFHRGALRDWKASTINARVESAATAPSFRAAYRGGRCLVIASGYYEWQLRGGVKHPHYMSPAGNAPALLMAGLESRVRLADYEGPTCAILTEPVREGLARVHDRMPVMMDLEAAGDWLGGCPVEDLPRIPMTALRWHEVGRRVSSVRNEGPELIEPIEPALPDLFSR</sequence>
<dbReference type="Pfam" id="PF02586">
    <property type="entry name" value="SRAP"/>
    <property type="match status" value="1"/>
</dbReference>
<proteinExistence type="inferred from homology"/>
<comment type="caution">
    <text evidence="9">The sequence shown here is derived from an EMBL/GenBank/DDBJ whole genome shotgun (WGS) entry which is preliminary data.</text>
</comment>
<dbReference type="SUPFAM" id="SSF143081">
    <property type="entry name" value="BB1717-like"/>
    <property type="match status" value="1"/>
</dbReference>
<keyword evidence="4 8" id="KW-0378">Hydrolase</keyword>
<evidence type="ECO:0000256" key="1">
    <source>
        <dbReference type="ARBA" id="ARBA00008136"/>
    </source>
</evidence>
<name>A0A2T5KBB2_9RHOB</name>
<keyword evidence="10" id="KW-1185">Reference proteome</keyword>
<keyword evidence="6" id="KW-0238">DNA-binding</keyword>
<evidence type="ECO:0000313" key="10">
    <source>
        <dbReference type="Proteomes" id="UP000244060"/>
    </source>
</evidence>
<dbReference type="GO" id="GO:0106300">
    <property type="term" value="P:protein-DNA covalent cross-linking repair"/>
    <property type="evidence" value="ECO:0007669"/>
    <property type="project" value="InterPro"/>
</dbReference>
<dbReference type="GO" id="GO:0006508">
    <property type="term" value="P:proteolysis"/>
    <property type="evidence" value="ECO:0007669"/>
    <property type="project" value="UniProtKB-KW"/>
</dbReference>
<evidence type="ECO:0000256" key="6">
    <source>
        <dbReference type="ARBA" id="ARBA00023125"/>
    </source>
</evidence>
<comment type="similarity">
    <text evidence="1 8">Belongs to the SOS response-associated peptidase family.</text>
</comment>
<dbReference type="OrthoDB" id="9782620at2"/>
<organism evidence="9 10">
    <name type="scientific">Cereibacter azotoformans</name>
    <dbReference type="NCBI Taxonomy" id="43057"/>
    <lineage>
        <taxon>Bacteria</taxon>
        <taxon>Pseudomonadati</taxon>
        <taxon>Pseudomonadota</taxon>
        <taxon>Alphaproteobacteria</taxon>
        <taxon>Rhodobacterales</taxon>
        <taxon>Paracoccaceae</taxon>
        <taxon>Cereibacter</taxon>
    </lineage>
</organism>